<gene>
    <name evidence="2" type="ORF">LVJ94_21520</name>
</gene>
<protein>
    <recommendedName>
        <fullName evidence="4">Tetratricopeptide repeat protein</fullName>
    </recommendedName>
</protein>
<dbReference type="EMBL" id="CP089983">
    <property type="protein sequence ID" value="WXB09797.1"/>
    <property type="molecule type" value="Genomic_DNA"/>
</dbReference>
<keyword evidence="3" id="KW-1185">Reference proteome</keyword>
<dbReference type="RefSeq" id="WP_394839470.1">
    <property type="nucleotide sequence ID" value="NZ_CP089929.1"/>
</dbReference>
<organism evidence="2 3">
    <name type="scientific">Pendulispora rubella</name>
    <dbReference type="NCBI Taxonomy" id="2741070"/>
    <lineage>
        <taxon>Bacteria</taxon>
        <taxon>Pseudomonadati</taxon>
        <taxon>Myxococcota</taxon>
        <taxon>Myxococcia</taxon>
        <taxon>Myxococcales</taxon>
        <taxon>Sorangiineae</taxon>
        <taxon>Pendulisporaceae</taxon>
        <taxon>Pendulispora</taxon>
    </lineage>
</organism>
<dbReference type="InterPro" id="IPR011990">
    <property type="entry name" value="TPR-like_helical_dom_sf"/>
</dbReference>
<feature type="repeat" description="TPR" evidence="1">
    <location>
        <begin position="49"/>
        <end position="82"/>
    </location>
</feature>
<dbReference type="Proteomes" id="UP001374803">
    <property type="component" value="Chromosome"/>
</dbReference>
<evidence type="ECO:0000256" key="1">
    <source>
        <dbReference type="PROSITE-ProRule" id="PRU00339"/>
    </source>
</evidence>
<evidence type="ECO:0000313" key="2">
    <source>
        <dbReference type="EMBL" id="WXB09797.1"/>
    </source>
</evidence>
<evidence type="ECO:0008006" key="4">
    <source>
        <dbReference type="Google" id="ProtNLM"/>
    </source>
</evidence>
<reference evidence="2" key="1">
    <citation type="submission" date="2021-12" db="EMBL/GenBank/DDBJ databases">
        <title>Discovery of the Pendulisporaceae a myxobacterial family with distinct sporulation behavior and unique specialized metabolism.</title>
        <authorList>
            <person name="Garcia R."/>
            <person name="Popoff A."/>
            <person name="Bader C.D."/>
            <person name="Loehr J."/>
            <person name="Walesch S."/>
            <person name="Walt C."/>
            <person name="Boldt J."/>
            <person name="Bunk B."/>
            <person name="Haeckl F.J.F.P.J."/>
            <person name="Gunesch A.P."/>
            <person name="Birkelbach J."/>
            <person name="Nuebel U."/>
            <person name="Pietschmann T."/>
            <person name="Bach T."/>
            <person name="Mueller R."/>
        </authorList>
    </citation>
    <scope>NUCLEOTIDE SEQUENCE</scope>
    <source>
        <strain evidence="2">MSr11367</strain>
    </source>
</reference>
<dbReference type="PROSITE" id="PS50005">
    <property type="entry name" value="TPR"/>
    <property type="match status" value="1"/>
</dbReference>
<dbReference type="SUPFAM" id="SSF48452">
    <property type="entry name" value="TPR-like"/>
    <property type="match status" value="1"/>
</dbReference>
<proteinExistence type="predicted"/>
<dbReference type="InterPro" id="IPR019734">
    <property type="entry name" value="TPR_rpt"/>
</dbReference>
<keyword evidence="1" id="KW-0802">TPR repeat</keyword>
<sequence>MSEFRMTFTHARSDPDAQALLERVEHGTDDERERALMALRKRAEMTKDADHWNTAGIAYSRAGQHSIARPIFERLVRAHPNGDAYRMNLAISLSQAQEVAGCRHHLSLLAEKGSSPDIRRSAQEQLRGYEEMLGLTPDARALREHQMEALRSAVARRERPEDYAALGRHLLREEKLEPLQGALDEAIAVLEDGHAAFPSDVTVLEYLIACYLRTGPHARLDAALEKLERIAPQSRLLSIVAESAADAKDNDFVRQRQARADELVVAAMKGSGAGRQAALDDLARIVAGAPDNVGYRLAYAFALSMCGAVERAREHAEIVARAIGESHEQHFNLGQVFWRAGDQPRGKEHLELARRYAKTPKEHADVDAILRELEALRFPK</sequence>
<accession>A0ABZ2LGC4</accession>
<evidence type="ECO:0000313" key="3">
    <source>
        <dbReference type="Proteomes" id="UP001374803"/>
    </source>
</evidence>
<name>A0ABZ2LGC4_9BACT</name>
<dbReference type="Gene3D" id="1.25.40.10">
    <property type="entry name" value="Tetratricopeptide repeat domain"/>
    <property type="match status" value="2"/>
</dbReference>